<feature type="non-terminal residue" evidence="1">
    <location>
        <position position="1"/>
    </location>
</feature>
<evidence type="ECO:0000313" key="2">
    <source>
        <dbReference type="Proteomes" id="UP000708208"/>
    </source>
</evidence>
<proteinExistence type="predicted"/>
<organism evidence="1 2">
    <name type="scientific">Allacma fusca</name>
    <dbReference type="NCBI Taxonomy" id="39272"/>
    <lineage>
        <taxon>Eukaryota</taxon>
        <taxon>Metazoa</taxon>
        <taxon>Ecdysozoa</taxon>
        <taxon>Arthropoda</taxon>
        <taxon>Hexapoda</taxon>
        <taxon>Collembola</taxon>
        <taxon>Symphypleona</taxon>
        <taxon>Sminthuridae</taxon>
        <taxon>Allacma</taxon>
    </lineage>
</organism>
<gene>
    <name evidence="1" type="ORF">AFUS01_LOCUS21486</name>
</gene>
<keyword evidence="2" id="KW-1185">Reference proteome</keyword>
<evidence type="ECO:0000313" key="1">
    <source>
        <dbReference type="EMBL" id="CAG7733013.1"/>
    </source>
</evidence>
<dbReference type="Proteomes" id="UP000708208">
    <property type="component" value="Unassembled WGS sequence"/>
</dbReference>
<name>A0A8J2K484_9HEXA</name>
<accession>A0A8J2K484</accession>
<reference evidence="1" key="1">
    <citation type="submission" date="2021-06" db="EMBL/GenBank/DDBJ databases">
        <authorList>
            <person name="Hodson N. C."/>
            <person name="Mongue J. A."/>
            <person name="Jaron S. K."/>
        </authorList>
    </citation>
    <scope>NUCLEOTIDE SEQUENCE</scope>
</reference>
<dbReference type="EMBL" id="CAJVCH010241664">
    <property type="protein sequence ID" value="CAG7733013.1"/>
    <property type="molecule type" value="Genomic_DNA"/>
</dbReference>
<comment type="caution">
    <text evidence="1">The sequence shown here is derived from an EMBL/GenBank/DDBJ whole genome shotgun (WGS) entry which is preliminary data.</text>
</comment>
<sequence length="11" mass="1418">MLQRRVFKILN</sequence>
<protein>
    <submittedName>
        <fullName evidence="1">Uncharacterized protein</fullName>
    </submittedName>
</protein>